<dbReference type="GO" id="GO:0003796">
    <property type="term" value="F:lysozyme activity"/>
    <property type="evidence" value="ECO:0007669"/>
    <property type="project" value="InterPro"/>
</dbReference>
<reference evidence="3" key="2">
    <citation type="submission" date="2015-01" db="EMBL/GenBank/DDBJ databases">
        <title>Evolutionary Origins and Diversification of the Mycorrhizal Mutualists.</title>
        <authorList>
            <consortium name="DOE Joint Genome Institute"/>
            <consortium name="Mycorrhizal Genomics Consortium"/>
            <person name="Kohler A."/>
            <person name="Kuo A."/>
            <person name="Nagy L.G."/>
            <person name="Floudas D."/>
            <person name="Copeland A."/>
            <person name="Barry K.W."/>
            <person name="Cichocki N."/>
            <person name="Veneault-Fourrey C."/>
            <person name="LaButti K."/>
            <person name="Lindquist E.A."/>
            <person name="Lipzen A."/>
            <person name="Lundell T."/>
            <person name="Morin E."/>
            <person name="Murat C."/>
            <person name="Riley R."/>
            <person name="Ohm R."/>
            <person name="Sun H."/>
            <person name="Tunlid A."/>
            <person name="Henrissat B."/>
            <person name="Grigoriev I.V."/>
            <person name="Hibbett D.S."/>
            <person name="Martin F."/>
        </authorList>
    </citation>
    <scope>NUCLEOTIDE SEQUENCE [LARGE SCALE GENOMIC DNA]</scope>
    <source>
        <strain evidence="3">LaAM-08-1</strain>
    </source>
</reference>
<dbReference type="InterPro" id="IPR017853">
    <property type="entry name" value="GH"/>
</dbReference>
<keyword evidence="2" id="KW-0378">Hydrolase</keyword>
<dbReference type="HOGENOM" id="CLU_2892041_0_0_1"/>
<feature type="non-terminal residue" evidence="2">
    <location>
        <position position="63"/>
    </location>
</feature>
<dbReference type="GO" id="GO:0009253">
    <property type="term" value="P:peptidoglycan catabolic process"/>
    <property type="evidence" value="ECO:0007669"/>
    <property type="project" value="InterPro"/>
</dbReference>
<proteinExistence type="inferred from homology"/>
<dbReference type="Pfam" id="PF01183">
    <property type="entry name" value="Glyco_hydro_25"/>
    <property type="match status" value="1"/>
</dbReference>
<dbReference type="PROSITE" id="PS51904">
    <property type="entry name" value="GLYCOSYL_HYDROL_F25_2"/>
    <property type="match status" value="1"/>
</dbReference>
<dbReference type="AlphaFoldDB" id="A0A0C9WTK0"/>
<dbReference type="OrthoDB" id="6590422at2759"/>
<protein>
    <submittedName>
        <fullName evidence="2">Glycoside hydrolase family 25 protein</fullName>
    </submittedName>
</protein>
<organism evidence="2 3">
    <name type="scientific">Laccaria amethystina LaAM-08-1</name>
    <dbReference type="NCBI Taxonomy" id="1095629"/>
    <lineage>
        <taxon>Eukaryota</taxon>
        <taxon>Fungi</taxon>
        <taxon>Dikarya</taxon>
        <taxon>Basidiomycota</taxon>
        <taxon>Agaricomycotina</taxon>
        <taxon>Agaricomycetes</taxon>
        <taxon>Agaricomycetidae</taxon>
        <taxon>Agaricales</taxon>
        <taxon>Agaricineae</taxon>
        <taxon>Hydnangiaceae</taxon>
        <taxon>Laccaria</taxon>
    </lineage>
</organism>
<dbReference type="InterPro" id="IPR002053">
    <property type="entry name" value="Glyco_hydro_25"/>
</dbReference>
<dbReference type="Proteomes" id="UP000054477">
    <property type="component" value="Unassembled WGS sequence"/>
</dbReference>
<dbReference type="EMBL" id="KN838985">
    <property type="protein sequence ID" value="KIJ91618.1"/>
    <property type="molecule type" value="Genomic_DNA"/>
</dbReference>
<dbReference type="SUPFAM" id="SSF51445">
    <property type="entry name" value="(Trans)glycosidases"/>
    <property type="match status" value="1"/>
</dbReference>
<gene>
    <name evidence="2" type="ORF">K443DRAFT_653782</name>
</gene>
<dbReference type="GO" id="GO:0016998">
    <property type="term" value="P:cell wall macromolecule catabolic process"/>
    <property type="evidence" value="ECO:0007669"/>
    <property type="project" value="InterPro"/>
</dbReference>
<dbReference type="Gene3D" id="3.20.20.80">
    <property type="entry name" value="Glycosidases"/>
    <property type="match status" value="1"/>
</dbReference>
<name>A0A0C9WTK0_9AGAR</name>
<accession>A0A0C9WTK0</accession>
<evidence type="ECO:0000313" key="3">
    <source>
        <dbReference type="Proteomes" id="UP000054477"/>
    </source>
</evidence>
<evidence type="ECO:0000256" key="1">
    <source>
        <dbReference type="ARBA" id="ARBA00010646"/>
    </source>
</evidence>
<comment type="similarity">
    <text evidence="1">Belongs to the glycosyl hydrolase 25 family.</text>
</comment>
<sequence>MGHREANGLTSVFIKATEGTSERLNVLSALHYIGATNAGYIHGAYHFAHPDSSTGAVQVNFFL</sequence>
<evidence type="ECO:0000313" key="2">
    <source>
        <dbReference type="EMBL" id="KIJ91618.1"/>
    </source>
</evidence>
<reference evidence="2 3" key="1">
    <citation type="submission" date="2014-04" db="EMBL/GenBank/DDBJ databases">
        <authorList>
            <consortium name="DOE Joint Genome Institute"/>
            <person name="Kuo A."/>
            <person name="Kohler A."/>
            <person name="Nagy L.G."/>
            <person name="Floudas D."/>
            <person name="Copeland A."/>
            <person name="Barry K.W."/>
            <person name="Cichocki N."/>
            <person name="Veneault-Fourrey C."/>
            <person name="LaButti K."/>
            <person name="Lindquist E.A."/>
            <person name="Lipzen A."/>
            <person name="Lundell T."/>
            <person name="Morin E."/>
            <person name="Murat C."/>
            <person name="Sun H."/>
            <person name="Tunlid A."/>
            <person name="Henrissat B."/>
            <person name="Grigoriev I.V."/>
            <person name="Hibbett D.S."/>
            <person name="Martin F."/>
            <person name="Nordberg H.P."/>
            <person name="Cantor M.N."/>
            <person name="Hua S.X."/>
        </authorList>
    </citation>
    <scope>NUCLEOTIDE SEQUENCE [LARGE SCALE GENOMIC DNA]</scope>
    <source>
        <strain evidence="2 3">LaAM-08-1</strain>
    </source>
</reference>
<keyword evidence="3" id="KW-1185">Reference proteome</keyword>